<proteinExistence type="predicted"/>
<evidence type="ECO:0000313" key="2">
    <source>
        <dbReference type="Proteomes" id="UP000324222"/>
    </source>
</evidence>
<name>A0A5B7IM70_PORTR</name>
<reference evidence="1 2" key="1">
    <citation type="submission" date="2019-05" db="EMBL/GenBank/DDBJ databases">
        <title>Another draft genome of Portunus trituberculatus and its Hox gene families provides insights of decapod evolution.</title>
        <authorList>
            <person name="Jeong J.-H."/>
            <person name="Song I."/>
            <person name="Kim S."/>
            <person name="Choi T."/>
            <person name="Kim D."/>
            <person name="Ryu S."/>
            <person name="Kim W."/>
        </authorList>
    </citation>
    <scope>NUCLEOTIDE SEQUENCE [LARGE SCALE GENOMIC DNA]</scope>
    <source>
        <tissue evidence="1">Muscle</tissue>
    </source>
</reference>
<dbReference type="EMBL" id="VSRR010069047">
    <property type="protein sequence ID" value="MPC85640.1"/>
    <property type="molecule type" value="Genomic_DNA"/>
</dbReference>
<organism evidence="1 2">
    <name type="scientific">Portunus trituberculatus</name>
    <name type="common">Swimming crab</name>
    <name type="synonym">Neptunus trituberculatus</name>
    <dbReference type="NCBI Taxonomy" id="210409"/>
    <lineage>
        <taxon>Eukaryota</taxon>
        <taxon>Metazoa</taxon>
        <taxon>Ecdysozoa</taxon>
        <taxon>Arthropoda</taxon>
        <taxon>Crustacea</taxon>
        <taxon>Multicrustacea</taxon>
        <taxon>Malacostraca</taxon>
        <taxon>Eumalacostraca</taxon>
        <taxon>Eucarida</taxon>
        <taxon>Decapoda</taxon>
        <taxon>Pleocyemata</taxon>
        <taxon>Brachyura</taxon>
        <taxon>Eubrachyura</taxon>
        <taxon>Portunoidea</taxon>
        <taxon>Portunidae</taxon>
        <taxon>Portuninae</taxon>
        <taxon>Portunus</taxon>
    </lineage>
</organism>
<evidence type="ECO:0000313" key="1">
    <source>
        <dbReference type="EMBL" id="MPC85640.1"/>
    </source>
</evidence>
<gene>
    <name evidence="1" type="ORF">E2C01_080422</name>
</gene>
<protein>
    <submittedName>
        <fullName evidence="1">Uncharacterized protein</fullName>
    </submittedName>
</protein>
<keyword evidence="2" id="KW-1185">Reference proteome</keyword>
<dbReference type="AlphaFoldDB" id="A0A5B7IM70"/>
<dbReference type="Proteomes" id="UP000324222">
    <property type="component" value="Unassembled WGS sequence"/>
</dbReference>
<accession>A0A5B7IM70</accession>
<sequence length="72" mass="7751">MYGVVLSSTKLRRAVETGQGGRLGASRKDADAHEAVCGSVDHRLWTTYQLPPSICPGVVEEETLGAFPCVYL</sequence>
<comment type="caution">
    <text evidence="1">The sequence shown here is derived from an EMBL/GenBank/DDBJ whole genome shotgun (WGS) entry which is preliminary data.</text>
</comment>